<evidence type="ECO:0000256" key="3">
    <source>
        <dbReference type="SAM" id="MobiDB-lite"/>
    </source>
</evidence>
<dbReference type="KEGG" id="pmrn:116952467"/>
<dbReference type="InterPro" id="IPR021183">
    <property type="entry name" value="NatA_aux_su"/>
</dbReference>
<dbReference type="Gene3D" id="1.25.40.1040">
    <property type="match status" value="1"/>
</dbReference>
<organism evidence="4 5">
    <name type="scientific">Petromyzon marinus</name>
    <name type="common">Sea lamprey</name>
    <dbReference type="NCBI Taxonomy" id="7757"/>
    <lineage>
        <taxon>Eukaryota</taxon>
        <taxon>Metazoa</taxon>
        <taxon>Chordata</taxon>
        <taxon>Craniata</taxon>
        <taxon>Vertebrata</taxon>
        <taxon>Cyclostomata</taxon>
        <taxon>Hyperoartia</taxon>
        <taxon>Petromyzontiformes</taxon>
        <taxon>Petromyzontidae</taxon>
        <taxon>Petromyzon</taxon>
    </lineage>
</organism>
<feature type="compositionally biased region" description="Basic and acidic residues" evidence="3">
    <location>
        <begin position="571"/>
        <end position="584"/>
    </location>
</feature>
<dbReference type="Pfam" id="PF12569">
    <property type="entry name" value="NatA_aux_su"/>
    <property type="match status" value="1"/>
</dbReference>
<dbReference type="Gene3D" id="1.25.40.1010">
    <property type="match status" value="1"/>
</dbReference>
<dbReference type="Pfam" id="PF13432">
    <property type="entry name" value="TPR_16"/>
    <property type="match status" value="2"/>
</dbReference>
<evidence type="ECO:0000313" key="5">
    <source>
        <dbReference type="RefSeq" id="XP_032827733.1"/>
    </source>
</evidence>
<dbReference type="InterPro" id="IPR011990">
    <property type="entry name" value="TPR-like_helical_dom_sf"/>
</dbReference>
<keyword evidence="4" id="KW-1185">Reference proteome</keyword>
<dbReference type="AlphaFoldDB" id="A0AAJ7U3P1"/>
<dbReference type="SMART" id="SM00028">
    <property type="entry name" value="TPR"/>
    <property type="match status" value="4"/>
</dbReference>
<dbReference type="PANTHER" id="PTHR22767:SF2">
    <property type="entry name" value="N(ALPHA)-ACETYLTRANSFERASE 15_16, ISOFORM A"/>
    <property type="match status" value="1"/>
</dbReference>
<name>A0AAJ7U3P1_PETMA</name>
<dbReference type="InterPro" id="IPR019734">
    <property type="entry name" value="TPR_rpt"/>
</dbReference>
<reference evidence="5" key="1">
    <citation type="submission" date="2025-08" db="UniProtKB">
        <authorList>
            <consortium name="RefSeq"/>
        </authorList>
    </citation>
    <scope>IDENTIFICATION</scope>
    <source>
        <tissue evidence="5">Sperm</tissue>
    </source>
</reference>
<accession>A0AAJ7U3P1</accession>
<evidence type="ECO:0000256" key="1">
    <source>
        <dbReference type="ARBA" id="ARBA00022737"/>
    </source>
</evidence>
<dbReference type="SUPFAM" id="SSF48452">
    <property type="entry name" value="TPR-like"/>
    <property type="match status" value="2"/>
</dbReference>
<evidence type="ECO:0000256" key="2">
    <source>
        <dbReference type="ARBA" id="ARBA00022803"/>
    </source>
</evidence>
<sequence>MDAEPAALPSREAAIFGQILKCYEKTQYRLGLKFCNQILAKPQLAEHGETLALKALALSKLGRRDEARECVRRGLRNNLESHVCWRVYGSLQRADGHYVEAAACVRRALGGCGQEGETRLLEELATLQLLASDLAGFRESQARLLHSLPSVPASWLGYAVACHLLGEPAAALQALQDLLTRHPVMGDARGNQHSELMLYQAELMAEAGMRREALTHLAQYSERICDKQALDEHRGELLLALGCLEEAAELFHGLVMRNPENWTYYQRLEQATHAESEEDRWKIYQHVMKIHPSASAPQRLPLNFLTGTRFRDSMDRFLRQHLSVCCPPLFTTIKGLYRDPDKVLAIEELAVAYETSLENYGLFHRDDDGEPQHEPTLLWVRFLLAQHYDLVGQSSLAFDYINGCLAAFPCSPELLVAKASIYKHAGDAVAAAECLRQALGLEPGDRFLQVKRIKYLLRAGLVTQALLESGFVQEGPGEPQPLWFLLALAEAYWRQGRHRDALRVCRQVEKHFNDVAASQLDFHTYCLRRATLRAYAGMLRTSTALRGHPASVRAARTAVRCCLGLHDRPSAPIRHAEDGGRQARDVGGSAPAAEQRKQQSKRRKAVARILRGDGGGGGRAGSGPDPDVRDGKELHDFMEELGVQDADDPLSEAVSFLAPLENFAANDIATHLLAFEIHLRRGKPLLMLCSVRRAATIDPHDPWLHTCLVRLCTAAEGVLSTTAPVAEVLRQELPPLLGAGSLEQMNGDFLQRNATSLRHSLAGARMLFFLDKAHQDKALAIATNLDEALTDRNVATCTSVLEALRDGSLGCAEAQAETYRATCHKLFPFASAFRP</sequence>
<proteinExistence type="predicted"/>
<feature type="compositionally biased region" description="Gly residues" evidence="3">
    <location>
        <begin position="612"/>
        <end position="621"/>
    </location>
</feature>
<keyword evidence="2" id="KW-0802">TPR repeat</keyword>
<dbReference type="GO" id="GO:0031415">
    <property type="term" value="C:NatA complex"/>
    <property type="evidence" value="ECO:0007669"/>
    <property type="project" value="TreeGrafter"/>
</dbReference>
<protein>
    <submittedName>
        <fullName evidence="5">N-alpha-acetyltransferase 15, NatA auxiliary subunit-like</fullName>
    </submittedName>
</protein>
<dbReference type="Proteomes" id="UP001318040">
    <property type="component" value="Chromosome 47"/>
</dbReference>
<dbReference type="PANTHER" id="PTHR22767">
    <property type="entry name" value="N-TERMINAL ACETYLTRANSFERASE-RELATED"/>
    <property type="match status" value="1"/>
</dbReference>
<feature type="region of interest" description="Disordered" evidence="3">
    <location>
        <begin position="571"/>
        <end position="632"/>
    </location>
</feature>
<gene>
    <name evidence="5" type="primary">LOC116952467</name>
</gene>
<keyword evidence="1" id="KW-0677">Repeat</keyword>
<evidence type="ECO:0000313" key="4">
    <source>
        <dbReference type="Proteomes" id="UP001318040"/>
    </source>
</evidence>
<dbReference type="RefSeq" id="XP_032827733.1">
    <property type="nucleotide sequence ID" value="XM_032971842.1"/>
</dbReference>
<dbReference type="PIRSF" id="PIRSF000422">
    <property type="entry name" value="N-terminal-AcTrfase-A_aux_su"/>
    <property type="match status" value="1"/>
</dbReference>